<proteinExistence type="predicted"/>
<dbReference type="EMBL" id="JAAIJQ010000003">
    <property type="protein sequence ID" value="NEV60663.1"/>
    <property type="molecule type" value="Genomic_DNA"/>
</dbReference>
<sequence length="411" mass="44113">MTGLTLETIRSALSGHAAAFRRTTSYQPSGGPGDKIFPPTYDGGKYATEPRMIAGSKVDCVLLDSVQSQANRMEAALLEAHREKRINLPLVVARFDQEALLKKFTVTSLDAPHRVADAIFRDSRLDDVLFRHSEKGRLLDTAEVRNATGLFGLNPTALVFGLWDSTGPRGGMGAKFQRALVSEMVGLDAVAGVKTSSRIDPAAISAGVTIYEAENELGFTPLEAAAIKDRSGKPRLFDRGKSRQGKPGNPSKANHSNVTPSVDDETGGFTISEARQTTVLSLTCIRRLCFPLNGSPDSDPAANLAARTALAALGLAAATLSYSQMTDLRSRCQLFPVEAGPWQLLDEPGAEPKSFSLTPEEAIQLLNRAVEDAKRADLPWEGEILLQPSEELVELVRRSQELAAASGEGAD</sequence>
<keyword evidence="3" id="KW-1185">Reference proteome</keyword>
<dbReference type="AlphaFoldDB" id="A0A6M0JVM8"/>
<evidence type="ECO:0000313" key="2">
    <source>
        <dbReference type="EMBL" id="NEV60663.1"/>
    </source>
</evidence>
<dbReference type="NCBIfam" id="TIGR02570">
    <property type="entry name" value="cas7_GSU0053"/>
    <property type="match status" value="1"/>
</dbReference>
<dbReference type="Pfam" id="PF09617">
    <property type="entry name" value="Cas_GSU0053"/>
    <property type="match status" value="1"/>
</dbReference>
<gene>
    <name evidence="2" type="primary">cas7u</name>
    <name evidence="2" type="ORF">G3446_01930</name>
</gene>
<reference evidence="2 3" key="1">
    <citation type="submission" date="2020-02" db="EMBL/GenBank/DDBJ databases">
        <title>Genome sequences of Thiorhodococcus mannitoliphagus and Thiorhodococcus minor, purple sulfur photosynthetic bacteria in the gammaproteobacterial family, Chromatiaceae.</title>
        <authorList>
            <person name="Aviles F.A."/>
            <person name="Meyer T.E."/>
            <person name="Kyndt J.A."/>
        </authorList>
    </citation>
    <scope>NUCLEOTIDE SEQUENCE [LARGE SCALE GENOMIC DNA]</scope>
    <source>
        <strain evidence="2 3">DSM 11518</strain>
    </source>
</reference>
<organism evidence="2 3">
    <name type="scientific">Thiorhodococcus minor</name>
    <dbReference type="NCBI Taxonomy" id="57489"/>
    <lineage>
        <taxon>Bacteria</taxon>
        <taxon>Pseudomonadati</taxon>
        <taxon>Pseudomonadota</taxon>
        <taxon>Gammaproteobacteria</taxon>
        <taxon>Chromatiales</taxon>
        <taxon>Chromatiaceae</taxon>
        <taxon>Thiorhodococcus</taxon>
    </lineage>
</organism>
<evidence type="ECO:0000313" key="3">
    <source>
        <dbReference type="Proteomes" id="UP000483379"/>
    </source>
</evidence>
<dbReference type="InterPro" id="IPR013403">
    <property type="entry name" value="CRISPR-assoc_prot_Csb1/Cas7u"/>
</dbReference>
<feature type="compositionally biased region" description="Polar residues" evidence="1">
    <location>
        <begin position="251"/>
        <end position="260"/>
    </location>
</feature>
<feature type="region of interest" description="Disordered" evidence="1">
    <location>
        <begin position="233"/>
        <end position="268"/>
    </location>
</feature>
<name>A0A6M0JVM8_9GAMM</name>
<accession>A0A6M0JVM8</accession>
<evidence type="ECO:0000256" key="1">
    <source>
        <dbReference type="SAM" id="MobiDB-lite"/>
    </source>
</evidence>
<dbReference type="Proteomes" id="UP000483379">
    <property type="component" value="Unassembled WGS sequence"/>
</dbReference>
<comment type="caution">
    <text evidence="2">The sequence shown here is derived from an EMBL/GenBank/DDBJ whole genome shotgun (WGS) entry which is preliminary data.</text>
</comment>
<protein>
    <submittedName>
        <fullName evidence="2">Type I-U CRISPR-associated protein Cas7</fullName>
    </submittedName>
</protein>